<dbReference type="SUPFAM" id="SSF75217">
    <property type="entry name" value="alpha/beta knot"/>
    <property type="match status" value="1"/>
</dbReference>
<evidence type="ECO:0000256" key="4">
    <source>
        <dbReference type="ARBA" id="ARBA00022691"/>
    </source>
</evidence>
<keyword evidence="6" id="KW-0963">Cytoplasm</keyword>
<comment type="subunit">
    <text evidence="6">Homodimer.</text>
</comment>
<dbReference type="PANTHER" id="PTHR33603">
    <property type="entry name" value="METHYLTRANSFERASE"/>
    <property type="match status" value="1"/>
</dbReference>
<comment type="similarity">
    <text evidence="5 6">Belongs to the RNA methyltransferase RlmH family.</text>
</comment>
<keyword evidence="2 6" id="KW-0489">Methyltransferase</keyword>
<dbReference type="HAMAP" id="MF_00658">
    <property type="entry name" value="23SrRNA_methyltr_H"/>
    <property type="match status" value="1"/>
</dbReference>
<reference evidence="8" key="1">
    <citation type="submission" date="2016-11" db="EMBL/GenBank/DDBJ databases">
        <authorList>
            <person name="Varghese N."/>
            <person name="Submissions S."/>
        </authorList>
    </citation>
    <scope>NUCLEOTIDE SEQUENCE [LARGE SCALE GENOMIC DNA]</scope>
    <source>
        <strain evidence="8">USBA-503</strain>
    </source>
</reference>
<dbReference type="PANTHER" id="PTHR33603:SF1">
    <property type="entry name" value="RIBOSOMAL RNA LARGE SUBUNIT METHYLTRANSFERASE H"/>
    <property type="match status" value="1"/>
</dbReference>
<dbReference type="EMBL" id="FRAF01000015">
    <property type="protein sequence ID" value="SHK50653.1"/>
    <property type="molecule type" value="Genomic_DNA"/>
</dbReference>
<proteinExistence type="inferred from homology"/>
<dbReference type="STRING" id="1830138.SAMN05443507_11538"/>
<dbReference type="InterPro" id="IPR003742">
    <property type="entry name" value="RlmH-like"/>
</dbReference>
<keyword evidence="1 6" id="KW-0698">rRNA processing</keyword>
<dbReference type="GO" id="GO:0005737">
    <property type="term" value="C:cytoplasm"/>
    <property type="evidence" value="ECO:0007669"/>
    <property type="project" value="UniProtKB-SubCell"/>
</dbReference>
<accession>A0A1M6T0Y5</accession>
<dbReference type="OrthoDB" id="9806643at2"/>
<feature type="binding site" evidence="6">
    <location>
        <position position="108"/>
    </location>
    <ligand>
        <name>S-adenosyl-L-methionine</name>
        <dbReference type="ChEBI" id="CHEBI:59789"/>
    </ligand>
</feature>
<gene>
    <name evidence="6" type="primary">rlmH</name>
    <name evidence="7" type="ORF">SAMN05443507_11538</name>
</gene>
<dbReference type="InterPro" id="IPR029026">
    <property type="entry name" value="tRNA_m1G_MTases_N"/>
</dbReference>
<dbReference type="NCBIfam" id="NF000985">
    <property type="entry name" value="PRK00103.1-3"/>
    <property type="match status" value="1"/>
</dbReference>
<feature type="binding site" evidence="6">
    <location>
        <position position="76"/>
    </location>
    <ligand>
        <name>S-adenosyl-L-methionine</name>
        <dbReference type="ChEBI" id="CHEBI:59789"/>
    </ligand>
</feature>
<dbReference type="RefSeq" id="WP_072874376.1">
    <property type="nucleotide sequence ID" value="NZ_FRAF01000015.1"/>
</dbReference>
<feature type="binding site" evidence="6">
    <location>
        <begin position="127"/>
        <end position="132"/>
    </location>
    <ligand>
        <name>S-adenosyl-L-methionine</name>
        <dbReference type="ChEBI" id="CHEBI:59789"/>
    </ligand>
</feature>
<evidence type="ECO:0000256" key="6">
    <source>
        <dbReference type="HAMAP-Rule" id="MF_00658"/>
    </source>
</evidence>
<evidence type="ECO:0000256" key="2">
    <source>
        <dbReference type="ARBA" id="ARBA00022603"/>
    </source>
</evidence>
<name>A0A1M6T0Y5_9BACL</name>
<evidence type="ECO:0000313" key="7">
    <source>
        <dbReference type="EMBL" id="SHK50653.1"/>
    </source>
</evidence>
<organism evidence="7 8">
    <name type="scientific">Alicyclobacillus tolerans</name>
    <dbReference type="NCBI Taxonomy" id="90970"/>
    <lineage>
        <taxon>Bacteria</taxon>
        <taxon>Bacillati</taxon>
        <taxon>Bacillota</taxon>
        <taxon>Bacilli</taxon>
        <taxon>Bacillales</taxon>
        <taxon>Alicyclobacillaceae</taxon>
        <taxon>Alicyclobacillus</taxon>
    </lineage>
</organism>
<dbReference type="PIRSF" id="PIRSF004505">
    <property type="entry name" value="MT_bac"/>
    <property type="match status" value="1"/>
</dbReference>
<sequence>MQICILSVGKIKEKFYQEALAEYAKRLNAYVQLEILEVDDEPCPEHYSAADKERVLQLEAKRLSRHLRQRDGLVLLDILGKELTSEKWSQQYQELCGRGFGRLVFIVGGSLGVHSEIRARSDFRWSFGPLTLPHALARVVLLEQLYRGIRIQRGEPYHK</sequence>
<comment type="subcellular location">
    <subcellularLocation>
        <location evidence="6">Cytoplasm</location>
    </subcellularLocation>
</comment>
<dbReference type="CDD" id="cd18081">
    <property type="entry name" value="RlmH-like"/>
    <property type="match status" value="1"/>
</dbReference>
<dbReference type="Pfam" id="PF02590">
    <property type="entry name" value="SPOUT_MTase"/>
    <property type="match status" value="1"/>
</dbReference>
<dbReference type="AlphaFoldDB" id="A0A1M6T0Y5"/>
<dbReference type="InterPro" id="IPR029028">
    <property type="entry name" value="Alpha/beta_knot_MTases"/>
</dbReference>
<dbReference type="Proteomes" id="UP000184016">
    <property type="component" value="Unassembled WGS sequence"/>
</dbReference>
<evidence type="ECO:0000256" key="3">
    <source>
        <dbReference type="ARBA" id="ARBA00022679"/>
    </source>
</evidence>
<keyword evidence="8" id="KW-1185">Reference proteome</keyword>
<keyword evidence="4 6" id="KW-0949">S-adenosyl-L-methionine</keyword>
<evidence type="ECO:0000256" key="5">
    <source>
        <dbReference type="ARBA" id="ARBA00038303"/>
    </source>
</evidence>
<dbReference type="EC" id="2.1.1.177" evidence="6"/>
<dbReference type="GO" id="GO:0070038">
    <property type="term" value="F:rRNA (pseudouridine-N3-)-methyltransferase activity"/>
    <property type="evidence" value="ECO:0007669"/>
    <property type="project" value="UniProtKB-UniRule"/>
</dbReference>
<comment type="catalytic activity">
    <reaction evidence="6">
        <text>pseudouridine(1915) in 23S rRNA + S-adenosyl-L-methionine = N(3)-methylpseudouridine(1915) in 23S rRNA + S-adenosyl-L-homocysteine + H(+)</text>
        <dbReference type="Rhea" id="RHEA:42752"/>
        <dbReference type="Rhea" id="RHEA-COMP:10221"/>
        <dbReference type="Rhea" id="RHEA-COMP:10222"/>
        <dbReference type="ChEBI" id="CHEBI:15378"/>
        <dbReference type="ChEBI" id="CHEBI:57856"/>
        <dbReference type="ChEBI" id="CHEBI:59789"/>
        <dbReference type="ChEBI" id="CHEBI:65314"/>
        <dbReference type="ChEBI" id="CHEBI:74486"/>
        <dbReference type="EC" id="2.1.1.177"/>
    </reaction>
</comment>
<evidence type="ECO:0000256" key="1">
    <source>
        <dbReference type="ARBA" id="ARBA00022552"/>
    </source>
</evidence>
<dbReference type="Gene3D" id="3.40.1280.10">
    <property type="match status" value="1"/>
</dbReference>
<evidence type="ECO:0000313" key="8">
    <source>
        <dbReference type="Proteomes" id="UP000184016"/>
    </source>
</evidence>
<protein>
    <recommendedName>
        <fullName evidence="6">Ribosomal RNA large subunit methyltransferase H</fullName>
        <ecNumber evidence="6">2.1.1.177</ecNumber>
    </recommendedName>
    <alternativeName>
        <fullName evidence="6">23S rRNA (pseudouridine1915-N3)-methyltransferase</fullName>
    </alternativeName>
    <alternativeName>
        <fullName evidence="6">23S rRNA m3Psi1915 methyltransferase</fullName>
    </alternativeName>
    <alternativeName>
        <fullName evidence="6">rRNA (pseudouridine-N3-)-methyltransferase RlmH</fullName>
    </alternativeName>
</protein>
<comment type="function">
    <text evidence="6">Specifically methylates the pseudouridine at position 1915 (m3Psi1915) in 23S rRNA.</text>
</comment>
<keyword evidence="3 6" id="KW-0808">Transferase</keyword>